<reference evidence="9" key="2">
    <citation type="submission" date="2025-08" db="UniProtKB">
        <authorList>
            <consortium name="Ensembl"/>
        </authorList>
    </citation>
    <scope>IDENTIFICATION</scope>
</reference>
<dbReference type="PANTHER" id="PTHR23067">
    <property type="entry name" value="DOUBLE-STRANDED RNA-BINDING ZINC FINGER PROTEIN"/>
    <property type="match status" value="1"/>
</dbReference>
<dbReference type="PANTHER" id="PTHR23067:SF8">
    <property type="entry name" value="ZINC FINGER PROTEIN 385B"/>
    <property type="match status" value="1"/>
</dbReference>
<accession>A0A452QFY6</accession>
<evidence type="ECO:0000313" key="9">
    <source>
        <dbReference type="Ensembl" id="ENSUAMP00000003796.1"/>
    </source>
</evidence>
<dbReference type="Gene3D" id="3.30.160.60">
    <property type="entry name" value="Classic Zinc Finger"/>
    <property type="match status" value="2"/>
</dbReference>
<dbReference type="SUPFAM" id="SSF57667">
    <property type="entry name" value="beta-beta-alpha zinc fingers"/>
    <property type="match status" value="2"/>
</dbReference>
<dbReference type="FunFam" id="3.30.160.60:FF:000983">
    <property type="entry name" value="zinc finger protein 385B isoform X1"/>
    <property type="match status" value="1"/>
</dbReference>
<evidence type="ECO:0000256" key="6">
    <source>
        <dbReference type="ARBA" id="ARBA00023242"/>
    </source>
</evidence>
<feature type="region of interest" description="Disordered" evidence="7">
    <location>
        <begin position="198"/>
        <end position="224"/>
    </location>
</feature>
<dbReference type="InterPro" id="IPR003604">
    <property type="entry name" value="Matrin/U1-like-C_Znf_C2H2"/>
</dbReference>
<dbReference type="InterPro" id="IPR051845">
    <property type="entry name" value="Znf385"/>
</dbReference>
<keyword evidence="5" id="KW-0862">Zinc</keyword>
<dbReference type="Proteomes" id="UP000291022">
    <property type="component" value="Unassembled WGS sequence"/>
</dbReference>
<dbReference type="SMART" id="SM00355">
    <property type="entry name" value="ZnF_C2H2"/>
    <property type="match status" value="2"/>
</dbReference>
<evidence type="ECO:0000256" key="7">
    <source>
        <dbReference type="SAM" id="MobiDB-lite"/>
    </source>
</evidence>
<dbReference type="InterPro" id="IPR013087">
    <property type="entry name" value="Znf_C2H2_type"/>
</dbReference>
<keyword evidence="2" id="KW-0479">Metal-binding</keyword>
<dbReference type="GO" id="GO:0003676">
    <property type="term" value="F:nucleic acid binding"/>
    <property type="evidence" value="ECO:0007669"/>
    <property type="project" value="InterPro"/>
</dbReference>
<evidence type="ECO:0000256" key="5">
    <source>
        <dbReference type="ARBA" id="ARBA00022833"/>
    </source>
</evidence>
<dbReference type="GeneTree" id="ENSGT00940000155611"/>
<feature type="compositionally biased region" description="Low complexity" evidence="7">
    <location>
        <begin position="88"/>
        <end position="98"/>
    </location>
</feature>
<evidence type="ECO:0000313" key="10">
    <source>
        <dbReference type="Proteomes" id="UP000291022"/>
    </source>
</evidence>
<feature type="region of interest" description="Disordered" evidence="7">
    <location>
        <begin position="150"/>
        <end position="173"/>
    </location>
</feature>
<dbReference type="PROSITE" id="PS00028">
    <property type="entry name" value="ZINC_FINGER_C2H2_1"/>
    <property type="match status" value="1"/>
</dbReference>
<sequence>MSWSSFSIKFNELKSLLEIKTVYRNPFPIFNSSMLIFHVLIRYMKLQYDLSAFLLEDKGKLKVNSCSQPSGSEGGSYLLKSGTAPLPPGAAASPSKSTNGAPSTVSESEEEKAKKLLYCSLCKVAVNSLSQLEAHNTGSKHKTMVEARNGAGPIKSYPRPGSRLKMQNGSKGSGLQNKTFHCEICDVHVNSEIQLKQHISSRRHKDRVAGKPLKPKYSPYNKLQRSPSILAVSSPHLLTR</sequence>
<organism evidence="9 10">
    <name type="scientific">Ursus americanus</name>
    <name type="common">American black bear</name>
    <name type="synonym">Euarctos americanus</name>
    <dbReference type="NCBI Taxonomy" id="9643"/>
    <lineage>
        <taxon>Eukaryota</taxon>
        <taxon>Metazoa</taxon>
        <taxon>Chordata</taxon>
        <taxon>Craniata</taxon>
        <taxon>Vertebrata</taxon>
        <taxon>Euteleostomi</taxon>
        <taxon>Mammalia</taxon>
        <taxon>Eutheria</taxon>
        <taxon>Laurasiatheria</taxon>
        <taxon>Carnivora</taxon>
        <taxon>Caniformia</taxon>
        <taxon>Ursidae</taxon>
        <taxon>Ursus</taxon>
    </lineage>
</organism>
<evidence type="ECO:0000256" key="2">
    <source>
        <dbReference type="ARBA" id="ARBA00022723"/>
    </source>
</evidence>
<dbReference type="Ensembl" id="ENSUAMT00000004318.1">
    <property type="protein sequence ID" value="ENSUAMP00000003796.1"/>
    <property type="gene ID" value="ENSUAMG00000003492.1"/>
</dbReference>
<evidence type="ECO:0000256" key="1">
    <source>
        <dbReference type="ARBA" id="ARBA00004123"/>
    </source>
</evidence>
<keyword evidence="10" id="KW-1185">Reference proteome</keyword>
<name>A0A452QFY6_URSAM</name>
<keyword evidence="6" id="KW-0539">Nucleus</keyword>
<dbReference type="GO" id="GO:0005634">
    <property type="term" value="C:nucleus"/>
    <property type="evidence" value="ECO:0007669"/>
    <property type="project" value="UniProtKB-SubCell"/>
</dbReference>
<proteinExistence type="predicted"/>
<feature type="domain" description="C2H2-type" evidence="8">
    <location>
        <begin position="182"/>
        <end position="204"/>
    </location>
</feature>
<dbReference type="FunFam" id="3.30.160.60:FF:000779">
    <property type="entry name" value="zinc finger protein 385B isoform X1"/>
    <property type="match status" value="1"/>
</dbReference>
<dbReference type="Pfam" id="PF12874">
    <property type="entry name" value="zf-met"/>
    <property type="match status" value="2"/>
</dbReference>
<dbReference type="AlphaFoldDB" id="A0A452QFY6"/>
<dbReference type="STRING" id="9643.ENSUAMP00000003796"/>
<evidence type="ECO:0000259" key="8">
    <source>
        <dbReference type="PROSITE" id="PS00028"/>
    </source>
</evidence>
<dbReference type="GO" id="GO:0008270">
    <property type="term" value="F:zinc ion binding"/>
    <property type="evidence" value="ECO:0007669"/>
    <property type="project" value="UniProtKB-KW"/>
</dbReference>
<comment type="subcellular location">
    <subcellularLocation>
        <location evidence="1">Nucleus</location>
    </subcellularLocation>
</comment>
<protein>
    <recommendedName>
        <fullName evidence="8">C2H2-type domain-containing protein</fullName>
    </recommendedName>
</protein>
<evidence type="ECO:0000256" key="3">
    <source>
        <dbReference type="ARBA" id="ARBA00022737"/>
    </source>
</evidence>
<dbReference type="InterPro" id="IPR036236">
    <property type="entry name" value="Znf_C2H2_sf"/>
</dbReference>
<keyword evidence="4" id="KW-0863">Zinc-finger</keyword>
<reference evidence="9" key="3">
    <citation type="submission" date="2025-09" db="UniProtKB">
        <authorList>
            <consortium name="Ensembl"/>
        </authorList>
    </citation>
    <scope>IDENTIFICATION</scope>
</reference>
<reference evidence="10" key="1">
    <citation type="submission" date="2016-06" db="EMBL/GenBank/DDBJ databases">
        <title>De novo assembly and RNA-Seq shows season-dependent expression and editing in black bear kidneys.</title>
        <authorList>
            <person name="Korstanje R."/>
            <person name="Srivastava A."/>
            <person name="Sarsani V.K."/>
            <person name="Sheehan S.M."/>
            <person name="Seger R.L."/>
            <person name="Barter M.E."/>
            <person name="Lindqvist C."/>
            <person name="Brody L.C."/>
            <person name="Mullikin J.C."/>
        </authorList>
    </citation>
    <scope>NUCLEOTIDE SEQUENCE [LARGE SCALE GENOMIC DNA]</scope>
</reference>
<keyword evidence="3" id="KW-0677">Repeat</keyword>
<dbReference type="SMART" id="SM00451">
    <property type="entry name" value="ZnF_U1"/>
    <property type="match status" value="2"/>
</dbReference>
<evidence type="ECO:0000256" key="4">
    <source>
        <dbReference type="ARBA" id="ARBA00022771"/>
    </source>
</evidence>
<feature type="region of interest" description="Disordered" evidence="7">
    <location>
        <begin position="88"/>
        <end position="108"/>
    </location>
</feature>